<dbReference type="RefSeq" id="WP_173769436.1">
    <property type="nucleotide sequence ID" value="NZ_JAAITS010000009.1"/>
</dbReference>
<organism evidence="2 3">
    <name type="scientific">Blautia faecis</name>
    <dbReference type="NCBI Taxonomy" id="871665"/>
    <lineage>
        <taxon>Bacteria</taxon>
        <taxon>Bacillati</taxon>
        <taxon>Bacillota</taxon>
        <taxon>Clostridia</taxon>
        <taxon>Lachnospirales</taxon>
        <taxon>Lachnospiraceae</taxon>
        <taxon>Blautia</taxon>
    </lineage>
</organism>
<evidence type="ECO:0000259" key="1">
    <source>
        <dbReference type="Pfam" id="PF04326"/>
    </source>
</evidence>
<dbReference type="GO" id="GO:0005524">
    <property type="term" value="F:ATP binding"/>
    <property type="evidence" value="ECO:0007669"/>
    <property type="project" value="UniProtKB-KW"/>
</dbReference>
<gene>
    <name evidence="2" type="ORF">G5B17_04505</name>
</gene>
<keyword evidence="2" id="KW-0547">Nucleotide-binding</keyword>
<accession>A0ABX2H3N8</accession>
<keyword evidence="3" id="KW-1185">Reference proteome</keyword>
<feature type="domain" description="Schlafen AlbA-2" evidence="1">
    <location>
        <begin position="27"/>
        <end position="160"/>
    </location>
</feature>
<dbReference type="Proteomes" id="UP001644719">
    <property type="component" value="Unassembled WGS sequence"/>
</dbReference>
<evidence type="ECO:0000313" key="3">
    <source>
        <dbReference type="Proteomes" id="UP001644719"/>
    </source>
</evidence>
<comment type="caution">
    <text evidence="2">The sequence shown here is derived from an EMBL/GenBank/DDBJ whole genome shotgun (WGS) entry which is preliminary data.</text>
</comment>
<evidence type="ECO:0000313" key="2">
    <source>
        <dbReference type="EMBL" id="NSG84709.1"/>
    </source>
</evidence>
<dbReference type="Pfam" id="PF04326">
    <property type="entry name" value="SLFN_AlbA_2"/>
    <property type="match status" value="1"/>
</dbReference>
<protein>
    <submittedName>
        <fullName evidence="2">ATP-binding protein</fullName>
    </submittedName>
</protein>
<name>A0ABX2H3N8_9FIRM</name>
<reference evidence="2 3" key="1">
    <citation type="journal article" date="2020" name="Cell Host Microbe">
        <title>Functional and Genomic Variation between Human-Derived Isolates of Lachnospiraceae Reveals Inter- and Intra-Species Diversity.</title>
        <authorList>
            <person name="Sorbara M.T."/>
            <person name="Littmann E.R."/>
            <person name="Fontana E."/>
            <person name="Moody T.U."/>
            <person name="Kohout C.E."/>
            <person name="Gjonbalaj M."/>
            <person name="Eaton V."/>
            <person name="Seok R."/>
            <person name="Leiner I.M."/>
            <person name="Pamer E.G."/>
        </authorList>
    </citation>
    <scope>NUCLEOTIDE SEQUENCE [LARGE SCALE GENOMIC DNA]</scope>
    <source>
        <strain evidence="2 3">MSK.17.74</strain>
    </source>
</reference>
<dbReference type="PANTHER" id="PTHR30595">
    <property type="entry name" value="GLPR-RELATED TRANSCRIPTIONAL REPRESSOR"/>
    <property type="match status" value="1"/>
</dbReference>
<dbReference type="InterPro" id="IPR038461">
    <property type="entry name" value="Schlafen_AlbA_2_dom_sf"/>
</dbReference>
<dbReference type="PANTHER" id="PTHR30595:SF6">
    <property type="entry name" value="SCHLAFEN ALBA-2 DOMAIN-CONTAINING PROTEIN"/>
    <property type="match status" value="1"/>
</dbReference>
<keyword evidence="2" id="KW-0067">ATP-binding</keyword>
<proteinExistence type="predicted"/>
<dbReference type="EMBL" id="JAAITS010000009">
    <property type="protein sequence ID" value="NSG84709.1"/>
    <property type="molecule type" value="Genomic_DNA"/>
</dbReference>
<dbReference type="Gene3D" id="3.30.950.30">
    <property type="entry name" value="Schlafen, AAA domain"/>
    <property type="match status" value="1"/>
</dbReference>
<sequence length="387" mass="44997">MRINNKEFGEWTADDLQVLLSNDAYRENNFIDYKVNFAPLLDKNNKKEKQAEFRNDVCSFANADGGYIFYGIGETSGVASILAGISIPNIDHFELDRRNELQAIRPTVPDVTFSFISLQDDKYIVVLHVQRGLYKPYITEEPEGQFHFYIRHGNKKQAMSYTEIRNGFLNAAMLSEDIKSFRKERLEEHITEMKKPFALVQLIPATFRSDCVPMYDLYREGKLNFDDLFNGMIYDRAVPNVDGIYFPDYSEQRDFEQLQIFNNGAVELKMDFQIREQNLRSQQLKTERYLIIFDFEAELRKLIQGTSQMYQKLGRSTAMYVCVTIVGCKGLWNYTVNAYGANTPTKVDRNQIVCTPIEIRNIQDDVQVKEGIENCIRMTKYSLGIRM</sequence>
<dbReference type="InterPro" id="IPR007421">
    <property type="entry name" value="Schlafen_AlbA_2_dom"/>
</dbReference>